<dbReference type="GO" id="GO:0004331">
    <property type="term" value="F:fructose-2,6-bisphosphate 2-phosphatase activity"/>
    <property type="evidence" value="ECO:0007669"/>
    <property type="project" value="TreeGrafter"/>
</dbReference>
<dbReference type="SUPFAM" id="SSF52540">
    <property type="entry name" value="P-loop containing nucleoside triphosphate hydrolases"/>
    <property type="match status" value="1"/>
</dbReference>
<dbReference type="FunFam" id="3.40.50.300:FF:001979">
    <property type="entry name" value="6-phosphofructo-2-kinase/fructose-2,6-bisphosphatase"/>
    <property type="match status" value="1"/>
</dbReference>
<dbReference type="GO" id="GO:0006003">
    <property type="term" value="P:fructose 2,6-bisphosphate metabolic process"/>
    <property type="evidence" value="ECO:0007669"/>
    <property type="project" value="InterPro"/>
</dbReference>
<reference evidence="9" key="1">
    <citation type="submission" date="2023-07" db="EMBL/GenBank/DDBJ databases">
        <authorList>
            <consortium name="CYATHOMIX"/>
        </authorList>
    </citation>
    <scope>NUCLEOTIDE SEQUENCE</scope>
    <source>
        <strain evidence="9">N/A</strain>
    </source>
</reference>
<dbReference type="SUPFAM" id="SSF53254">
    <property type="entry name" value="Phosphoglycerate mutase-like"/>
    <property type="match status" value="1"/>
</dbReference>
<dbReference type="Pfam" id="PF00300">
    <property type="entry name" value="His_Phos_1"/>
    <property type="match status" value="1"/>
</dbReference>
<dbReference type="AlphaFoldDB" id="A0AA36DUD8"/>
<protein>
    <recommendedName>
        <fullName evidence="8">6-phosphofructo-2-kinase domain-containing protein</fullName>
    </recommendedName>
</protein>
<dbReference type="Pfam" id="PF01591">
    <property type="entry name" value="6PF2K"/>
    <property type="match status" value="1"/>
</dbReference>
<dbReference type="EMBL" id="CATQJL010000112">
    <property type="protein sequence ID" value="CAJ0592926.1"/>
    <property type="molecule type" value="Genomic_DNA"/>
</dbReference>
<dbReference type="GO" id="GO:0006000">
    <property type="term" value="P:fructose metabolic process"/>
    <property type="evidence" value="ECO:0007669"/>
    <property type="project" value="InterPro"/>
</dbReference>
<evidence type="ECO:0000313" key="9">
    <source>
        <dbReference type="EMBL" id="CAJ0592926.1"/>
    </source>
</evidence>
<feature type="domain" description="6-phosphofructo-2-kinase" evidence="8">
    <location>
        <begin position="29"/>
        <end position="249"/>
    </location>
</feature>
<keyword evidence="2" id="KW-0547">Nucleotide-binding</keyword>
<feature type="binding site" evidence="6">
    <location>
        <position position="342"/>
    </location>
    <ligand>
        <name>substrate</name>
    </ligand>
</feature>
<dbReference type="FunFam" id="3.40.50.1240:FF:000005">
    <property type="entry name" value="GpmB, Fructose-2,6-bisphosphatase"/>
    <property type="match status" value="1"/>
</dbReference>
<evidence type="ECO:0000256" key="6">
    <source>
        <dbReference type="PIRSR" id="PIRSR613078-2"/>
    </source>
</evidence>
<dbReference type="InterPro" id="IPR013079">
    <property type="entry name" value="6Phosfructo_kin"/>
</dbReference>
<dbReference type="PANTHER" id="PTHR10606">
    <property type="entry name" value="6-PHOSPHOFRUCTO-2-KINASE/FRUCTOSE-2,6-BISPHOSPHATASE"/>
    <property type="match status" value="1"/>
</dbReference>
<dbReference type="GO" id="GO:0003873">
    <property type="term" value="F:6-phosphofructo-2-kinase activity"/>
    <property type="evidence" value="ECO:0007669"/>
    <property type="project" value="InterPro"/>
</dbReference>
<evidence type="ECO:0000256" key="7">
    <source>
        <dbReference type="SAM" id="MobiDB-lite"/>
    </source>
</evidence>
<evidence type="ECO:0000256" key="3">
    <source>
        <dbReference type="ARBA" id="ARBA00022801"/>
    </source>
</evidence>
<name>A0AA36DUD8_CYLNA</name>
<feature type="active site" description="Tele-phosphohistidine intermediate" evidence="5">
    <location>
        <position position="293"/>
    </location>
</feature>
<dbReference type="CDD" id="cd07067">
    <property type="entry name" value="HP_PGM_like"/>
    <property type="match status" value="1"/>
</dbReference>
<evidence type="ECO:0000259" key="8">
    <source>
        <dbReference type="Pfam" id="PF01591"/>
    </source>
</evidence>
<dbReference type="PRINTS" id="PR00991">
    <property type="entry name" value="6PFRUCTKNASE"/>
</dbReference>
<organism evidence="9 10">
    <name type="scientific">Cylicocyclus nassatus</name>
    <name type="common">Nematode worm</name>
    <dbReference type="NCBI Taxonomy" id="53992"/>
    <lineage>
        <taxon>Eukaryota</taxon>
        <taxon>Metazoa</taxon>
        <taxon>Ecdysozoa</taxon>
        <taxon>Nematoda</taxon>
        <taxon>Chromadorea</taxon>
        <taxon>Rhabditida</taxon>
        <taxon>Rhabditina</taxon>
        <taxon>Rhabditomorpha</taxon>
        <taxon>Strongyloidea</taxon>
        <taxon>Strongylidae</taxon>
        <taxon>Cylicocyclus</taxon>
    </lineage>
</organism>
<evidence type="ECO:0000256" key="1">
    <source>
        <dbReference type="ARBA" id="ARBA00008408"/>
    </source>
</evidence>
<dbReference type="InterPro" id="IPR013078">
    <property type="entry name" value="His_Pase_superF_clade-1"/>
</dbReference>
<comment type="similarity">
    <text evidence="1">In the C-terminal section; belongs to the phosphoglycerate mutase family.</text>
</comment>
<feature type="active site" description="Proton donor/acceptor" evidence="5">
    <location>
        <position position="365"/>
    </location>
</feature>
<dbReference type="GO" id="GO:0005524">
    <property type="term" value="F:ATP binding"/>
    <property type="evidence" value="ECO:0007669"/>
    <property type="project" value="UniProtKB-KW"/>
</dbReference>
<keyword evidence="10" id="KW-1185">Reference proteome</keyword>
<dbReference type="SMART" id="SM00855">
    <property type="entry name" value="PGAM"/>
    <property type="match status" value="1"/>
</dbReference>
<dbReference type="PIRSF" id="PIRSF000709">
    <property type="entry name" value="6PFK_2-Ptase"/>
    <property type="match status" value="1"/>
</dbReference>
<evidence type="ECO:0000313" key="10">
    <source>
        <dbReference type="Proteomes" id="UP001176961"/>
    </source>
</evidence>
<proteinExistence type="inferred from homology"/>
<evidence type="ECO:0000256" key="2">
    <source>
        <dbReference type="ARBA" id="ARBA00022741"/>
    </source>
</evidence>
<dbReference type="InterPro" id="IPR003094">
    <property type="entry name" value="6Pfruct_kin"/>
</dbReference>
<feature type="compositionally biased region" description="Polar residues" evidence="7">
    <location>
        <begin position="518"/>
        <end position="534"/>
    </location>
</feature>
<dbReference type="PANTHER" id="PTHR10606:SF70">
    <property type="entry name" value="6-PHOSPHOFRUCTO-2-KINASE DOMAIN-CONTAINING PROTEIN"/>
    <property type="match status" value="1"/>
</dbReference>
<dbReference type="Gene3D" id="3.40.50.1240">
    <property type="entry name" value="Phosphoglycerate mutase-like"/>
    <property type="match status" value="1"/>
</dbReference>
<dbReference type="Proteomes" id="UP001176961">
    <property type="component" value="Unassembled WGS sequence"/>
</dbReference>
<gene>
    <name evidence="9" type="ORF">CYNAS_LOCUS4909</name>
</gene>
<accession>A0AA36DUD8</accession>
<sequence>MATAGVPQRKMTYFQVGGPDADANVQVRVPNVIALVGLPARGKTYISHKLCRYLNWIGIKTRAFNVGEYRRKACDLEKEGDFEFFSPYNIKGNRIREECARLAIEDMGQYLSSKEGEVAILDATNTTRARRRMVAEFCANRRTLVDPPFRVFFVESICDDPHIINSNITEVKINSPDYKGIMSHEEAKQDFLKRIENYKLQYEPLDEEEDEDLSFIKVINAGKSFYVHNVNGHVQSRVVYFLMNIHLLPRSIYLTRPRALFKSVTVVYCSGAKGPHRERIKNLRTNGRISFQHGESEYNQLGRLGGDSPLSENGLKYAEKLKDYFESEDISDLRVWSSQRIRAAQTAASLKKQATATEYWKVLDEIDAGICEGLTYEDFQARYPKQFAERDKDKYHYRYPSGESYEDLVTRLEPVIMELERQSNILVISHQAVLRCILAYFTNKNTEELPYLRVPLHTVIKLTPKAYSCEVEMFKFDVKAVNTYREKNQPCDHSISAPDGISSENAKEQSDGSAPKAVQTSCREQNSLTESNHLPSVAVEH</sequence>
<dbReference type="GO" id="GO:0005829">
    <property type="term" value="C:cytosol"/>
    <property type="evidence" value="ECO:0007669"/>
    <property type="project" value="TreeGrafter"/>
</dbReference>
<dbReference type="Gene3D" id="3.40.50.300">
    <property type="entry name" value="P-loop containing nucleotide triphosphate hydrolases"/>
    <property type="match status" value="1"/>
</dbReference>
<keyword evidence="4" id="KW-0067">ATP-binding</keyword>
<dbReference type="InterPro" id="IPR027417">
    <property type="entry name" value="P-loop_NTPase"/>
</dbReference>
<evidence type="ECO:0000256" key="4">
    <source>
        <dbReference type="ARBA" id="ARBA00022840"/>
    </source>
</evidence>
<comment type="caution">
    <text evidence="9">The sequence shown here is derived from an EMBL/GenBank/DDBJ whole genome shotgun (WGS) entry which is preliminary data.</text>
</comment>
<keyword evidence="3" id="KW-0378">Hydrolase</keyword>
<feature type="region of interest" description="Disordered" evidence="7">
    <location>
        <begin position="489"/>
        <end position="541"/>
    </location>
</feature>
<evidence type="ECO:0000256" key="5">
    <source>
        <dbReference type="PIRSR" id="PIRSR613078-1"/>
    </source>
</evidence>
<dbReference type="InterPro" id="IPR029033">
    <property type="entry name" value="His_PPase_superfam"/>
</dbReference>